<evidence type="ECO:0000313" key="1">
    <source>
        <dbReference type="EMBL" id="CAL4251074.1"/>
    </source>
</evidence>
<sequence>GIKKGQKGSKVPKTLIFLVLLTPPTSPPTPTSTLFGIFTFLMLSPTNRSQHSENPMGNEHFTDFFVKLPKLPKVFAYIFTSYINYKVNTFHMCNYLSILFISVVLGIY</sequence>
<dbReference type="Proteomes" id="UP001497623">
    <property type="component" value="Unassembled WGS sequence"/>
</dbReference>
<reference evidence="1 2" key="1">
    <citation type="submission" date="2024-05" db="EMBL/GenBank/DDBJ databases">
        <authorList>
            <person name="Wallberg A."/>
        </authorList>
    </citation>
    <scope>NUCLEOTIDE SEQUENCE [LARGE SCALE GENOMIC DNA]</scope>
</reference>
<gene>
    <name evidence="1" type="ORF">MNOR_LOCUS41749</name>
</gene>
<proteinExistence type="predicted"/>
<accession>A0AAV2SZA8</accession>
<keyword evidence="2" id="KW-1185">Reference proteome</keyword>
<name>A0AAV2SZA8_MEGNR</name>
<protein>
    <submittedName>
        <fullName evidence="1">Uncharacterized protein</fullName>
    </submittedName>
</protein>
<comment type="caution">
    <text evidence="1">The sequence shown here is derived from an EMBL/GenBank/DDBJ whole genome shotgun (WGS) entry which is preliminary data.</text>
</comment>
<evidence type="ECO:0000313" key="2">
    <source>
        <dbReference type="Proteomes" id="UP001497623"/>
    </source>
</evidence>
<dbReference type="AlphaFoldDB" id="A0AAV2SZA8"/>
<organism evidence="1 2">
    <name type="scientific">Meganyctiphanes norvegica</name>
    <name type="common">Northern krill</name>
    <name type="synonym">Thysanopoda norvegica</name>
    <dbReference type="NCBI Taxonomy" id="48144"/>
    <lineage>
        <taxon>Eukaryota</taxon>
        <taxon>Metazoa</taxon>
        <taxon>Ecdysozoa</taxon>
        <taxon>Arthropoda</taxon>
        <taxon>Crustacea</taxon>
        <taxon>Multicrustacea</taxon>
        <taxon>Malacostraca</taxon>
        <taxon>Eumalacostraca</taxon>
        <taxon>Eucarida</taxon>
        <taxon>Euphausiacea</taxon>
        <taxon>Euphausiidae</taxon>
        <taxon>Meganyctiphanes</taxon>
    </lineage>
</organism>
<dbReference type="EMBL" id="CAXKWB010168202">
    <property type="protein sequence ID" value="CAL4251074.1"/>
    <property type="molecule type" value="Genomic_DNA"/>
</dbReference>
<feature type="non-terminal residue" evidence="1">
    <location>
        <position position="1"/>
    </location>
</feature>